<reference evidence="2 3" key="1">
    <citation type="submission" date="2020-02" db="EMBL/GenBank/DDBJ databases">
        <authorList>
            <person name="Ma Q."/>
            <person name="Huang Y."/>
            <person name="Song X."/>
            <person name="Pei D."/>
        </authorList>
    </citation>
    <scope>NUCLEOTIDE SEQUENCE [LARGE SCALE GENOMIC DNA]</scope>
    <source>
        <strain evidence="2">Sxm20200214</strain>
        <tissue evidence="2">Leaf</tissue>
    </source>
</reference>
<evidence type="ECO:0000313" key="3">
    <source>
        <dbReference type="Proteomes" id="UP000886595"/>
    </source>
</evidence>
<sequence>MAEEVVVEEVVTVLRKWWTTTDAGSHGYPAAAFGLSRFDGCDGGGNPTLQRALAERRAALGMSQPDPEAGTSTDPNPSANYFDDDDVGL</sequence>
<dbReference type="Proteomes" id="UP000886595">
    <property type="component" value="Unassembled WGS sequence"/>
</dbReference>
<keyword evidence="3" id="KW-1185">Reference proteome</keyword>
<evidence type="ECO:0000313" key="2">
    <source>
        <dbReference type="EMBL" id="KAG2275631.1"/>
    </source>
</evidence>
<dbReference type="AlphaFoldDB" id="A0A8X7UGX0"/>
<comment type="caution">
    <text evidence="2">The sequence shown here is derived from an EMBL/GenBank/DDBJ whole genome shotgun (WGS) entry which is preliminary data.</text>
</comment>
<name>A0A8X7UGX0_BRACI</name>
<feature type="region of interest" description="Disordered" evidence="1">
    <location>
        <begin position="60"/>
        <end position="89"/>
    </location>
</feature>
<accession>A0A8X7UGX0</accession>
<organism evidence="2 3">
    <name type="scientific">Brassica carinata</name>
    <name type="common">Ethiopian mustard</name>
    <name type="synonym">Abyssinian cabbage</name>
    <dbReference type="NCBI Taxonomy" id="52824"/>
    <lineage>
        <taxon>Eukaryota</taxon>
        <taxon>Viridiplantae</taxon>
        <taxon>Streptophyta</taxon>
        <taxon>Embryophyta</taxon>
        <taxon>Tracheophyta</taxon>
        <taxon>Spermatophyta</taxon>
        <taxon>Magnoliopsida</taxon>
        <taxon>eudicotyledons</taxon>
        <taxon>Gunneridae</taxon>
        <taxon>Pentapetalae</taxon>
        <taxon>rosids</taxon>
        <taxon>malvids</taxon>
        <taxon>Brassicales</taxon>
        <taxon>Brassicaceae</taxon>
        <taxon>Brassiceae</taxon>
        <taxon>Brassica</taxon>
    </lineage>
</organism>
<dbReference type="EMBL" id="JAAMPC010000012">
    <property type="protein sequence ID" value="KAG2275631.1"/>
    <property type="molecule type" value="Genomic_DNA"/>
</dbReference>
<evidence type="ECO:0000256" key="1">
    <source>
        <dbReference type="SAM" id="MobiDB-lite"/>
    </source>
</evidence>
<gene>
    <name evidence="2" type="ORF">Bca52824_058186</name>
</gene>
<proteinExistence type="predicted"/>
<protein>
    <submittedName>
        <fullName evidence="2">Uncharacterized protein</fullName>
    </submittedName>
</protein>
<feature type="compositionally biased region" description="Polar residues" evidence="1">
    <location>
        <begin position="70"/>
        <end position="79"/>
    </location>
</feature>